<evidence type="ECO:0000259" key="1">
    <source>
        <dbReference type="PROSITE" id="PS51192"/>
    </source>
</evidence>
<comment type="caution">
    <text evidence="3">The sequence shown here is derived from an EMBL/GenBank/DDBJ whole genome shotgun (WGS) entry which is preliminary data.</text>
</comment>
<proteinExistence type="predicted"/>
<keyword evidence="4" id="KW-1185">Reference proteome</keyword>
<dbReference type="GO" id="GO:0016787">
    <property type="term" value="F:hydrolase activity"/>
    <property type="evidence" value="ECO:0007669"/>
    <property type="project" value="InterPro"/>
</dbReference>
<dbReference type="PROSITE" id="PS51194">
    <property type="entry name" value="HELICASE_CTER"/>
    <property type="match status" value="1"/>
</dbReference>
<dbReference type="Pfam" id="PF04851">
    <property type="entry name" value="ResIII"/>
    <property type="match status" value="1"/>
</dbReference>
<dbReference type="InterPro" id="IPR006935">
    <property type="entry name" value="Helicase/UvrB_N"/>
</dbReference>
<dbReference type="InterPro" id="IPR003593">
    <property type="entry name" value="AAA+_ATPase"/>
</dbReference>
<dbReference type="InterPro" id="IPR014001">
    <property type="entry name" value="Helicase_ATP-bd"/>
</dbReference>
<dbReference type="SMART" id="SM00490">
    <property type="entry name" value="HELICc"/>
    <property type="match status" value="1"/>
</dbReference>
<dbReference type="GO" id="GO:0004386">
    <property type="term" value="F:helicase activity"/>
    <property type="evidence" value="ECO:0007669"/>
    <property type="project" value="UniProtKB-KW"/>
</dbReference>
<dbReference type="SMART" id="SM00487">
    <property type="entry name" value="DEXDc"/>
    <property type="match status" value="1"/>
</dbReference>
<dbReference type="GO" id="GO:0005524">
    <property type="term" value="F:ATP binding"/>
    <property type="evidence" value="ECO:0007669"/>
    <property type="project" value="InterPro"/>
</dbReference>
<accession>A0A7W4YV84</accession>
<dbReference type="PROSITE" id="PS51192">
    <property type="entry name" value="HELICASE_ATP_BIND_1"/>
    <property type="match status" value="1"/>
</dbReference>
<feature type="domain" description="Helicase ATP-binding" evidence="1">
    <location>
        <begin position="6"/>
        <end position="136"/>
    </location>
</feature>
<sequence>MAKALAAFQSGKKRPLVVAATGAGKTVVFSCIAQRASAKGNKVLILAHRDQLIKQASGKLRDYEVQHGIIMAGFTPNPNAKVQVASVQTLVRRLKKMRFIPDLIIIDEAHLSAAKSYIDIINHFSKARVLGFTGSPCRLDGKPLGADSGGIYDDLIQAITIRQLIDRGFLVQPKVYGAPQEIDLTGIKKSMGDYNTEQLAEAVDKPRITGDAIAQYKKICPGAPAVAWCVTVQHAQHVADEFNAAGIKAVMLCGEHDTAYRDAALRGLETGEIQVVTFVGILVEGVDCPAISAIILLRPTMSLSSYLQVIGRGLRPYTNAAGVKKEVCYVLDHASLWRKHGFADEEREWDLNGEVKLPGKKKDKEKGVDLIQCGGCFAVFEPAPVCPNCGKPVETKARKLDQVDGELVEITAEMREAVRKDKQREVKGAKTLEELQRIAAQRGYSPGWAKATFEARKRTREKYRPARPKEPSMAELQSMTLEQLERVANEQGWPRDFPSEFFYTKGAGAQPDNNQQTLGGF</sequence>
<dbReference type="GO" id="GO:0005829">
    <property type="term" value="C:cytosol"/>
    <property type="evidence" value="ECO:0007669"/>
    <property type="project" value="TreeGrafter"/>
</dbReference>
<gene>
    <name evidence="3" type="ORF">FHR70_000656</name>
</gene>
<evidence type="ECO:0000259" key="2">
    <source>
        <dbReference type="PROSITE" id="PS51194"/>
    </source>
</evidence>
<dbReference type="PANTHER" id="PTHR47396:SF1">
    <property type="entry name" value="ATP-DEPENDENT HELICASE IRC3-RELATED"/>
    <property type="match status" value="1"/>
</dbReference>
<dbReference type="Gene3D" id="3.40.50.300">
    <property type="entry name" value="P-loop containing nucleotide triphosphate hydrolases"/>
    <property type="match status" value="2"/>
</dbReference>
<dbReference type="SMART" id="SM00382">
    <property type="entry name" value="AAA"/>
    <property type="match status" value="1"/>
</dbReference>
<dbReference type="Pfam" id="PF00271">
    <property type="entry name" value="Helicase_C"/>
    <property type="match status" value="1"/>
</dbReference>
<dbReference type="SUPFAM" id="SSF52540">
    <property type="entry name" value="P-loop containing nucleoside triphosphate hydrolases"/>
    <property type="match status" value="1"/>
</dbReference>
<dbReference type="GO" id="GO:0003677">
    <property type="term" value="F:DNA binding"/>
    <property type="evidence" value="ECO:0007669"/>
    <property type="project" value="InterPro"/>
</dbReference>
<dbReference type="AlphaFoldDB" id="A0A7W4YV84"/>
<dbReference type="EMBL" id="JACHWB010000001">
    <property type="protein sequence ID" value="MBB3017616.1"/>
    <property type="molecule type" value="Genomic_DNA"/>
</dbReference>
<keyword evidence="3" id="KW-0067">ATP-binding</keyword>
<keyword evidence="3" id="KW-0547">Nucleotide-binding</keyword>
<dbReference type="Proteomes" id="UP000532010">
    <property type="component" value="Unassembled WGS sequence"/>
</dbReference>
<dbReference type="InterPro" id="IPR050742">
    <property type="entry name" value="Helicase_Restrict-Modif_Enz"/>
</dbReference>
<evidence type="ECO:0000313" key="3">
    <source>
        <dbReference type="EMBL" id="MBB3017616.1"/>
    </source>
</evidence>
<feature type="domain" description="Helicase C-terminal" evidence="2">
    <location>
        <begin position="212"/>
        <end position="363"/>
    </location>
</feature>
<organism evidence="3 4">
    <name type="scientific">Microvirga lupini</name>
    <dbReference type="NCBI Taxonomy" id="420324"/>
    <lineage>
        <taxon>Bacteria</taxon>
        <taxon>Pseudomonadati</taxon>
        <taxon>Pseudomonadota</taxon>
        <taxon>Alphaproteobacteria</taxon>
        <taxon>Hyphomicrobiales</taxon>
        <taxon>Methylobacteriaceae</taxon>
        <taxon>Microvirga</taxon>
    </lineage>
</organism>
<keyword evidence="3" id="KW-0347">Helicase</keyword>
<dbReference type="InterPro" id="IPR001650">
    <property type="entry name" value="Helicase_C-like"/>
</dbReference>
<keyword evidence="3" id="KW-0378">Hydrolase</keyword>
<dbReference type="PANTHER" id="PTHR47396">
    <property type="entry name" value="TYPE I RESTRICTION ENZYME ECOKI R PROTEIN"/>
    <property type="match status" value="1"/>
</dbReference>
<dbReference type="InterPro" id="IPR027417">
    <property type="entry name" value="P-loop_NTPase"/>
</dbReference>
<name>A0A7W4YV84_9HYPH</name>
<reference evidence="3 4" key="1">
    <citation type="submission" date="2020-08" db="EMBL/GenBank/DDBJ databases">
        <title>The Agave Microbiome: Exploring the role of microbial communities in plant adaptations to desert environments.</title>
        <authorList>
            <person name="Partida-Martinez L.P."/>
        </authorList>
    </citation>
    <scope>NUCLEOTIDE SEQUENCE [LARGE SCALE GENOMIC DNA]</scope>
    <source>
        <strain evidence="3 4">AT3.9</strain>
    </source>
</reference>
<evidence type="ECO:0000313" key="4">
    <source>
        <dbReference type="Proteomes" id="UP000532010"/>
    </source>
</evidence>
<protein>
    <submittedName>
        <fullName evidence="3">Superfamily II DNA or RNA helicase</fullName>
    </submittedName>
</protein>